<proteinExistence type="inferred from homology"/>
<dbReference type="InterPro" id="IPR027417">
    <property type="entry name" value="P-loop_NTPase"/>
</dbReference>
<dbReference type="PANTHER" id="PTHR13696:SF99">
    <property type="entry name" value="COBYRINIC ACID AC-DIAMIDE SYNTHASE"/>
    <property type="match status" value="1"/>
</dbReference>
<dbReference type="EMBL" id="CYZE01000017">
    <property type="protein sequence ID" value="CUP06508.1"/>
    <property type="molecule type" value="Genomic_DNA"/>
</dbReference>
<evidence type="ECO:0000313" key="7">
    <source>
        <dbReference type="EMBL" id="RGD67155.1"/>
    </source>
</evidence>
<evidence type="ECO:0000313" key="9">
    <source>
        <dbReference type="Proteomes" id="UP000095651"/>
    </source>
</evidence>
<dbReference type="RefSeq" id="WP_002605093.1">
    <property type="nucleotide sequence ID" value="NZ_CABIXC010000017.1"/>
</dbReference>
<dbReference type="SUPFAM" id="SSF52540">
    <property type="entry name" value="P-loop containing nucleoside triphosphate hydrolases"/>
    <property type="match status" value="1"/>
</dbReference>
<dbReference type="PANTHER" id="PTHR13696">
    <property type="entry name" value="P-LOOP CONTAINING NUCLEOSIDE TRIPHOSPHATE HYDROLASE"/>
    <property type="match status" value="1"/>
</dbReference>
<dbReference type="FunFam" id="3.40.50.300:FF:000285">
    <property type="entry name" value="Sporulation initiation inhibitor Soj"/>
    <property type="match status" value="1"/>
</dbReference>
<feature type="domain" description="AAA" evidence="5">
    <location>
        <begin position="4"/>
        <end position="174"/>
    </location>
</feature>
<dbReference type="AlphaFoldDB" id="A0A174K9R6"/>
<evidence type="ECO:0000259" key="5">
    <source>
        <dbReference type="Pfam" id="PF13614"/>
    </source>
</evidence>
<evidence type="ECO:0000256" key="2">
    <source>
        <dbReference type="ARBA" id="ARBA00049360"/>
    </source>
</evidence>
<evidence type="ECO:0000256" key="1">
    <source>
        <dbReference type="ARBA" id="ARBA00006976"/>
    </source>
</evidence>
<dbReference type="OrthoDB" id="9815116at2"/>
<comment type="catalytic activity">
    <reaction evidence="2">
        <text>ATP + H2O = ADP + phosphate + H(+)</text>
        <dbReference type="Rhea" id="RHEA:13065"/>
        <dbReference type="ChEBI" id="CHEBI:15377"/>
        <dbReference type="ChEBI" id="CHEBI:15378"/>
        <dbReference type="ChEBI" id="CHEBI:30616"/>
        <dbReference type="ChEBI" id="CHEBI:43474"/>
        <dbReference type="ChEBI" id="CHEBI:456216"/>
    </reaction>
</comment>
<protein>
    <recommendedName>
        <fullName evidence="4">Sporulation initiation inhibitor protein Soj</fullName>
    </recommendedName>
</protein>
<accession>A0A174K9R6</accession>
<dbReference type="Proteomes" id="UP000263014">
    <property type="component" value="Unassembled WGS sequence"/>
</dbReference>
<evidence type="ECO:0000313" key="10">
    <source>
        <dbReference type="Proteomes" id="UP000261023"/>
    </source>
</evidence>
<evidence type="ECO:0000313" key="11">
    <source>
        <dbReference type="Proteomes" id="UP000263014"/>
    </source>
</evidence>
<sequence>MAATIALSNQKGGVGKTTSAYVLASVFKSKGYRVLAVDMDPQGNLSFSMGAETDGCATIYDVLKGELKPKYAVQKSSLVDLIPSNILLSSIELEFTGARREFLLKMALDSLKPYYDYIFIDSPPALGILTVNAFTAADYILMPMLSDIFSLQGIMQLNETIERVRSYCNPDIKVLGAFLTKHNPRTRFSREVEGTLNMVAADLDFPVMNAYIRESVALREAQSLQKSVLEYAPACNAVKDYEKLADELFQRGLEANG</sequence>
<comment type="subunit">
    <text evidence="3">Dimerizes in the presence of ATP but not ADP; ATP-binding is required for double-stranded (ds)DNA-binding. Interacts with DnaA.</text>
</comment>
<evidence type="ECO:0000313" key="8">
    <source>
        <dbReference type="EMBL" id="RGI98402.1"/>
    </source>
</evidence>
<evidence type="ECO:0000256" key="3">
    <source>
        <dbReference type="ARBA" id="ARBA00062323"/>
    </source>
</evidence>
<dbReference type="InterPro" id="IPR050678">
    <property type="entry name" value="DNA_Partitioning_ATPase"/>
</dbReference>
<dbReference type="Gene3D" id="3.40.50.300">
    <property type="entry name" value="P-loop containing nucleotide triphosphate hydrolases"/>
    <property type="match status" value="1"/>
</dbReference>
<dbReference type="Proteomes" id="UP000095651">
    <property type="component" value="Unassembled WGS sequence"/>
</dbReference>
<reference evidence="6 9" key="1">
    <citation type="submission" date="2015-09" db="EMBL/GenBank/DDBJ databases">
        <authorList>
            <consortium name="Pathogen Informatics"/>
        </authorList>
    </citation>
    <scope>NUCLEOTIDE SEQUENCE [LARGE SCALE GENOMIC DNA]</scope>
    <source>
        <strain evidence="6 9">2789STDY5608850</strain>
    </source>
</reference>
<dbReference type="Pfam" id="PF13614">
    <property type="entry name" value="AAA_31"/>
    <property type="match status" value="1"/>
</dbReference>
<dbReference type="GeneID" id="86064543"/>
<evidence type="ECO:0000313" key="6">
    <source>
        <dbReference type="EMBL" id="CUP06508.1"/>
    </source>
</evidence>
<dbReference type="Proteomes" id="UP000261023">
    <property type="component" value="Unassembled WGS sequence"/>
</dbReference>
<comment type="similarity">
    <text evidence="1">Belongs to the ParA family.</text>
</comment>
<gene>
    <name evidence="6" type="primary">soj_2</name>
    <name evidence="7" type="ORF">DWX31_28635</name>
    <name evidence="8" type="ORF">DXD79_25475</name>
    <name evidence="6" type="ORF">ERS852407_04856</name>
</gene>
<dbReference type="PIRSF" id="PIRSF009320">
    <property type="entry name" value="Nuc_binding_HP_1000"/>
    <property type="match status" value="1"/>
</dbReference>
<reference evidence="10 11" key="2">
    <citation type="submission" date="2018-08" db="EMBL/GenBank/DDBJ databases">
        <title>A genome reference for cultivated species of the human gut microbiota.</title>
        <authorList>
            <person name="Zou Y."/>
            <person name="Xue W."/>
            <person name="Luo G."/>
        </authorList>
    </citation>
    <scope>NUCLEOTIDE SEQUENCE [LARGE SCALE GENOMIC DNA]</scope>
    <source>
        <strain evidence="7 10">AF19-13AC</strain>
        <strain evidence="8 11">TM09-12</strain>
    </source>
</reference>
<evidence type="ECO:0000256" key="4">
    <source>
        <dbReference type="ARBA" id="ARBA00071824"/>
    </source>
</evidence>
<dbReference type="EMBL" id="QSON01000016">
    <property type="protein sequence ID" value="RGI98402.1"/>
    <property type="molecule type" value="Genomic_DNA"/>
</dbReference>
<dbReference type="EMBL" id="QTJW01000028">
    <property type="protein sequence ID" value="RGD67155.1"/>
    <property type="molecule type" value="Genomic_DNA"/>
</dbReference>
<dbReference type="CDD" id="cd02042">
    <property type="entry name" value="ParAB_family"/>
    <property type="match status" value="1"/>
</dbReference>
<dbReference type="InterPro" id="IPR025669">
    <property type="entry name" value="AAA_dom"/>
</dbReference>
<name>A0A174K9R6_9FIRM</name>
<organism evidence="6 9">
    <name type="scientific">Hungatella hathewayi</name>
    <dbReference type="NCBI Taxonomy" id="154046"/>
    <lineage>
        <taxon>Bacteria</taxon>
        <taxon>Bacillati</taxon>
        <taxon>Bacillota</taxon>
        <taxon>Clostridia</taxon>
        <taxon>Lachnospirales</taxon>
        <taxon>Lachnospiraceae</taxon>
        <taxon>Hungatella</taxon>
    </lineage>
</organism>